<dbReference type="CDD" id="cd08836">
    <property type="entry name" value="ArfGap_AGAP"/>
    <property type="match status" value="1"/>
</dbReference>
<feature type="compositionally biased region" description="Basic residues" evidence="10">
    <location>
        <begin position="553"/>
        <end position="562"/>
    </location>
</feature>
<dbReference type="Gene3D" id="1.10.220.150">
    <property type="entry name" value="Arf GTPase activating protein"/>
    <property type="match status" value="1"/>
</dbReference>
<dbReference type="SMART" id="SM00175">
    <property type="entry name" value="RAB"/>
    <property type="match status" value="1"/>
</dbReference>
<keyword evidence="4" id="KW-0547">Nucleotide-binding</keyword>
<evidence type="ECO:0000256" key="8">
    <source>
        <dbReference type="ARBA" id="ARBA00023134"/>
    </source>
</evidence>
<dbReference type="InterPro" id="IPR037278">
    <property type="entry name" value="ARFGAP/RecO"/>
</dbReference>
<evidence type="ECO:0000256" key="6">
    <source>
        <dbReference type="ARBA" id="ARBA00022833"/>
    </source>
</evidence>
<sequence>MPYLTNRETDGDINSQDIRQEIARFESVHPSIYALYELIDSVADRRLADSQRRQVASIEDAFVNSQEWTLGHSVPLIKLGLLGSVHSGKAALVHRYLTGTYLKDESPEGGRFKKEVVIDGQSYLLLIRDEGGPPDEQFGRWIDGLVLVFSIESEESFQIACEYFERLDSFKDTSELPIILVGTQDLTSEKNPRVIDDSQARHLAVDLHKCPYYETCATYGLNVERVFQDACVKIVHSRPDFKYILPSNKERKTLLTGNRPQNKVMSQSPAFFQQNACQDALRDAVPQTASQPQQQQHHSSINSNEPNISGCSNTSTPCLYPGPNAARGGGYSHHPSDNGFSLQSSTSACTDSSNITARRSDVHNNPGFEPDFSEESRGEGKEGTSPSSTPTQSRKTRPKSNIFRKGDDPREKDKKVDGIGSGRSIPLKQGFLYKRTCKPLNKEWKTKKYVALTEDARLIYHPSIQDYVQNSHGKEIDLSRVTVKIPGLAFRQAGGQTTANGPNRSQTADAVNAEKFAPSAENNTANSESGQTPNENSAVSGNRVSQQSTKDSVKKRYRRVKSSQKSGTTDGYESEGYEFQLISMDHQWHFEASNLEDRDEWVAHIDRAILTRLQLLESSKRSTARGALSGAGGASPSTSGDLAGLAGSGGGHNWTTHSTSGSDPGGLKGSGEKMGESMRVDEMTIKALQSVAGNNCCADCGAADPDWASLNLGEMVCIGCSGVHRQLGTHISRVRSLHLDDWTNEAIAVMRAIGNTLANSVWEAAVPLNAGNRRKPDPHSSREEKETWIRAKYEHREFLPPLPYPEAPLQQQLIDAIARQDTRQVILCLARATPETVNAAYSRHDPRAAIHIAATLGHIVYLQLLLWYNGNPSVVDAEGRNAFYYAHCSLHFDCATFLYRNGCPRQAVPAPPPAPMMPPSGGGVGGGGQATTVTHQRYPQNQSQNKSTAPGPGTLVPVNPMASTPKHHGHLFPVPNQPQQPNSYRSGPGVGTLQPQASQPNLMPSQLSANFAPVFMQNMVPMSSNSGMSRDLHGTVGNMAATSAAVNMSAVAGATLPRRRGPLPPGVPNQLPFIPPHQMYPPAAAGPPTGNIPQPHPAFPQLSGGMQLNSRPSNYPLASDPMAGRPMAPVSGAGPPPPNVALPVVSASNQKLKGGGIPVESGGQEVGI</sequence>
<dbReference type="InterPro" id="IPR001806">
    <property type="entry name" value="Small_GTPase"/>
</dbReference>
<feature type="compositionally biased region" description="Basic and acidic residues" evidence="10">
    <location>
        <begin position="404"/>
        <end position="417"/>
    </location>
</feature>
<dbReference type="InterPro" id="IPR038508">
    <property type="entry name" value="ArfGAP_dom_sf"/>
</dbReference>
<dbReference type="SMART" id="SM00174">
    <property type="entry name" value="RHO"/>
    <property type="match status" value="1"/>
</dbReference>
<organism evidence="13">
    <name type="scientific">Schistocephalus solidus</name>
    <name type="common">Tapeworm</name>
    <dbReference type="NCBI Taxonomy" id="70667"/>
    <lineage>
        <taxon>Eukaryota</taxon>
        <taxon>Metazoa</taxon>
        <taxon>Spiralia</taxon>
        <taxon>Lophotrochozoa</taxon>
        <taxon>Platyhelminthes</taxon>
        <taxon>Cestoda</taxon>
        <taxon>Eucestoda</taxon>
        <taxon>Diphyllobothriidea</taxon>
        <taxon>Diphyllobothriidae</taxon>
        <taxon>Schistocephalus</taxon>
    </lineage>
</organism>
<dbReference type="Gene3D" id="2.30.29.30">
    <property type="entry name" value="Pleckstrin-homology domain (PH domain)/Phosphotyrosine-binding domain (PTB)"/>
    <property type="match status" value="1"/>
</dbReference>
<feature type="compositionally biased region" description="Low complexity" evidence="10">
    <location>
        <begin position="625"/>
        <end position="645"/>
    </location>
</feature>
<dbReference type="Pfam" id="PF00071">
    <property type="entry name" value="Ras"/>
    <property type="match status" value="1"/>
</dbReference>
<keyword evidence="3" id="KW-0479">Metal-binding</keyword>
<evidence type="ECO:0000256" key="5">
    <source>
        <dbReference type="ARBA" id="ARBA00022771"/>
    </source>
</evidence>
<feature type="compositionally biased region" description="Polar residues" evidence="10">
    <location>
        <begin position="653"/>
        <end position="662"/>
    </location>
</feature>
<dbReference type="InterPro" id="IPR051282">
    <property type="entry name" value="Arf-GAP_GTPase_ANK_PH"/>
</dbReference>
<keyword evidence="2" id="KW-0343">GTPase activation</keyword>
<feature type="compositionally biased region" description="Polar residues" evidence="10">
    <location>
        <begin position="930"/>
        <end position="948"/>
    </location>
</feature>
<dbReference type="SMART" id="SM00105">
    <property type="entry name" value="ArfGap"/>
    <property type="match status" value="1"/>
</dbReference>
<dbReference type="PROSITE" id="PS50003">
    <property type="entry name" value="PH_DOMAIN"/>
    <property type="match status" value="1"/>
</dbReference>
<feature type="compositionally biased region" description="Polar residues" evidence="10">
    <location>
        <begin position="384"/>
        <end position="393"/>
    </location>
</feature>
<keyword evidence="6" id="KW-0862">Zinc</keyword>
<feature type="compositionally biased region" description="Gly residues" evidence="10">
    <location>
        <begin position="920"/>
        <end position="929"/>
    </location>
</feature>
<keyword evidence="7" id="KW-0040">ANK repeat</keyword>
<comment type="similarity">
    <text evidence="1">Belongs to the centaurin gamma-like family.</text>
</comment>
<dbReference type="Pfam" id="PF01412">
    <property type="entry name" value="ArfGap"/>
    <property type="match status" value="1"/>
</dbReference>
<evidence type="ECO:0000256" key="10">
    <source>
        <dbReference type="SAM" id="MobiDB-lite"/>
    </source>
</evidence>
<feature type="domain" description="PH" evidence="11">
    <location>
        <begin position="425"/>
        <end position="610"/>
    </location>
</feature>
<evidence type="ECO:0000256" key="7">
    <source>
        <dbReference type="ARBA" id="ARBA00023043"/>
    </source>
</evidence>
<dbReference type="PROSITE" id="PS50115">
    <property type="entry name" value="ARFGAP"/>
    <property type="match status" value="1"/>
</dbReference>
<evidence type="ECO:0000256" key="1">
    <source>
        <dbReference type="ARBA" id="ARBA00005430"/>
    </source>
</evidence>
<dbReference type="InterPro" id="IPR001164">
    <property type="entry name" value="ArfGAP_dom"/>
</dbReference>
<dbReference type="AlphaFoldDB" id="A0A0X3NWQ2"/>
<dbReference type="GO" id="GO:0005525">
    <property type="term" value="F:GTP binding"/>
    <property type="evidence" value="ECO:0007669"/>
    <property type="project" value="UniProtKB-KW"/>
</dbReference>
<proteinExistence type="inferred from homology"/>
<dbReference type="InterPro" id="IPR027417">
    <property type="entry name" value="P-loop_NTPase"/>
</dbReference>
<dbReference type="PANTHER" id="PTHR45819">
    <property type="entry name" value="CENTAURIN-GAMMA-1A"/>
    <property type="match status" value="1"/>
</dbReference>
<dbReference type="FunFam" id="1.10.220.150:FF:000001">
    <property type="entry name" value="Arf-GAP with GTPase, ANK repeat and PH domain-containing protein 1"/>
    <property type="match status" value="1"/>
</dbReference>
<feature type="region of interest" description="Disordered" evidence="10">
    <location>
        <begin position="283"/>
        <end position="308"/>
    </location>
</feature>
<evidence type="ECO:0000259" key="11">
    <source>
        <dbReference type="PROSITE" id="PS50003"/>
    </source>
</evidence>
<feature type="domain" description="Arf-GAP" evidence="12">
    <location>
        <begin position="682"/>
        <end position="806"/>
    </location>
</feature>
<dbReference type="GO" id="GO:0005096">
    <property type="term" value="F:GTPase activator activity"/>
    <property type="evidence" value="ECO:0007669"/>
    <property type="project" value="UniProtKB-KW"/>
</dbReference>
<evidence type="ECO:0000256" key="9">
    <source>
        <dbReference type="PROSITE-ProRule" id="PRU00288"/>
    </source>
</evidence>
<dbReference type="GO" id="GO:0003924">
    <property type="term" value="F:GTPase activity"/>
    <property type="evidence" value="ECO:0007669"/>
    <property type="project" value="InterPro"/>
</dbReference>
<reference evidence="13" key="1">
    <citation type="submission" date="2016-01" db="EMBL/GenBank/DDBJ databases">
        <title>Reference transcriptome for the parasite Schistocephalus solidus: insights into the molecular evolution of parasitism.</title>
        <authorList>
            <person name="Hebert F.O."/>
            <person name="Grambauer S."/>
            <person name="Barber I."/>
            <person name="Landry C.R."/>
            <person name="Aubin-Horth N."/>
        </authorList>
    </citation>
    <scope>NUCLEOTIDE SEQUENCE</scope>
</reference>
<dbReference type="EMBL" id="GEEE01019655">
    <property type="protein sequence ID" value="JAP43570.1"/>
    <property type="molecule type" value="Transcribed_RNA"/>
</dbReference>
<feature type="compositionally biased region" description="Polar residues" evidence="10">
    <location>
        <begin position="338"/>
        <end position="357"/>
    </location>
</feature>
<evidence type="ECO:0000256" key="4">
    <source>
        <dbReference type="ARBA" id="ARBA00022741"/>
    </source>
</evidence>
<dbReference type="SMART" id="SM00233">
    <property type="entry name" value="PH"/>
    <property type="match status" value="1"/>
</dbReference>
<evidence type="ECO:0000313" key="13">
    <source>
        <dbReference type="EMBL" id="JAP43570.1"/>
    </source>
</evidence>
<dbReference type="InterPro" id="IPR011993">
    <property type="entry name" value="PH-like_dom_sf"/>
</dbReference>
<dbReference type="Gene3D" id="1.25.40.20">
    <property type="entry name" value="Ankyrin repeat-containing domain"/>
    <property type="match status" value="1"/>
</dbReference>
<gene>
    <name evidence="13" type="ORF">TR137695</name>
</gene>
<dbReference type="SUPFAM" id="SSF50729">
    <property type="entry name" value="PH domain-like"/>
    <property type="match status" value="1"/>
</dbReference>
<dbReference type="SUPFAM" id="SSF48403">
    <property type="entry name" value="Ankyrin repeat"/>
    <property type="match status" value="1"/>
</dbReference>
<keyword evidence="5 9" id="KW-0863">Zinc-finger</keyword>
<dbReference type="PROSITE" id="PS51421">
    <property type="entry name" value="RAS"/>
    <property type="match status" value="1"/>
</dbReference>
<dbReference type="PRINTS" id="PR00405">
    <property type="entry name" value="REVINTRACTNG"/>
</dbReference>
<evidence type="ECO:0000256" key="3">
    <source>
        <dbReference type="ARBA" id="ARBA00022723"/>
    </source>
</evidence>
<evidence type="ECO:0008006" key="14">
    <source>
        <dbReference type="Google" id="ProtNLM"/>
    </source>
</evidence>
<feature type="compositionally biased region" description="Polar residues" evidence="10">
    <location>
        <begin position="520"/>
        <end position="550"/>
    </location>
</feature>
<dbReference type="SUPFAM" id="SSF57863">
    <property type="entry name" value="ArfGap/RecO-like zinc finger"/>
    <property type="match status" value="1"/>
</dbReference>
<dbReference type="FunFam" id="3.40.50.300:FF:000178">
    <property type="entry name" value="Arf-GAP with GTPase, ANK repeat and PH domain-containing protein 1"/>
    <property type="match status" value="1"/>
</dbReference>
<evidence type="ECO:0000256" key="2">
    <source>
        <dbReference type="ARBA" id="ARBA00022468"/>
    </source>
</evidence>
<dbReference type="PROSITE" id="PS51419">
    <property type="entry name" value="RAB"/>
    <property type="match status" value="1"/>
</dbReference>
<dbReference type="Gene3D" id="3.40.50.300">
    <property type="entry name" value="P-loop containing nucleotide triphosphate hydrolases"/>
    <property type="match status" value="1"/>
</dbReference>
<dbReference type="PANTHER" id="PTHR45819:SF5">
    <property type="entry name" value="CENTAURIN-GAMMA-1A"/>
    <property type="match status" value="1"/>
</dbReference>
<feature type="region of interest" description="Disordered" evidence="10">
    <location>
        <begin position="518"/>
        <end position="572"/>
    </location>
</feature>
<name>A0A0X3NWQ2_SCHSO</name>
<accession>A0A0X3NWQ2</accession>
<keyword evidence="8" id="KW-0342">GTP-binding</keyword>
<feature type="compositionally biased region" description="Low complexity" evidence="10">
    <location>
        <begin position="290"/>
        <end position="300"/>
    </location>
</feature>
<evidence type="ECO:0000259" key="12">
    <source>
        <dbReference type="PROSITE" id="PS50115"/>
    </source>
</evidence>
<feature type="region of interest" description="Disordered" evidence="10">
    <location>
        <begin position="328"/>
        <end position="422"/>
    </location>
</feature>
<dbReference type="SUPFAM" id="SSF52540">
    <property type="entry name" value="P-loop containing nucleoside triphosphate hydrolases"/>
    <property type="match status" value="1"/>
</dbReference>
<dbReference type="GO" id="GO:0008270">
    <property type="term" value="F:zinc ion binding"/>
    <property type="evidence" value="ECO:0007669"/>
    <property type="project" value="UniProtKB-KW"/>
</dbReference>
<feature type="region of interest" description="Disordered" evidence="10">
    <location>
        <begin position="910"/>
        <end position="989"/>
    </location>
</feature>
<dbReference type="InterPro" id="IPR001849">
    <property type="entry name" value="PH_domain"/>
</dbReference>
<protein>
    <recommendedName>
        <fullName evidence="14">Arf-GAP with GTPase, ANK repeat and PH domain-containing protein 1</fullName>
    </recommendedName>
</protein>
<dbReference type="InterPro" id="IPR036770">
    <property type="entry name" value="Ankyrin_rpt-contain_sf"/>
</dbReference>
<feature type="region of interest" description="Disordered" evidence="10">
    <location>
        <begin position="625"/>
        <end position="674"/>
    </location>
</feature>
<dbReference type="SMART" id="SM00173">
    <property type="entry name" value="RAS"/>
    <property type="match status" value="1"/>
</dbReference>